<keyword evidence="2" id="KW-1185">Reference proteome</keyword>
<proteinExistence type="predicted"/>
<dbReference type="AlphaFoldDB" id="A0A562S7T0"/>
<comment type="caution">
    <text evidence="1">The sequence shown here is derived from an EMBL/GenBank/DDBJ whole genome shotgun (WGS) entry which is preliminary data.</text>
</comment>
<evidence type="ECO:0000313" key="2">
    <source>
        <dbReference type="Proteomes" id="UP000318307"/>
    </source>
</evidence>
<gene>
    <name evidence="1" type="ORF">LZ24_00013</name>
</gene>
<accession>A0A562S7T0</accession>
<sequence>MVKGMGKGMEKMLEKVELDLSRHCVLTEIRRQQERAVALALKGRADEKVFERAEVLKEILESVDLKSLRGKYPQLQGGTEERITLVLEGEKRTLRFSDMELVL</sequence>
<reference evidence="1 2" key="1">
    <citation type="submission" date="2019-07" db="EMBL/GenBank/DDBJ databases">
        <title>Genome sequencing of 100 strains of the haloalkaliphilic chemolithoautotrophic sulfur-oxidizing bacterium Thioalkalivibrio.</title>
        <authorList>
            <person name="Muyzer G."/>
        </authorList>
    </citation>
    <scope>NUCLEOTIDE SEQUENCE [LARGE SCALE GENOMIC DNA]</scope>
    <source>
        <strain evidence="1 2">ASO4-4</strain>
    </source>
</reference>
<dbReference type="Proteomes" id="UP000318307">
    <property type="component" value="Unassembled WGS sequence"/>
</dbReference>
<protein>
    <submittedName>
        <fullName evidence="1">Uncharacterized protein</fullName>
    </submittedName>
</protein>
<evidence type="ECO:0000313" key="1">
    <source>
        <dbReference type="EMBL" id="TWI77213.1"/>
    </source>
</evidence>
<dbReference type="EMBL" id="VLLC01000001">
    <property type="protein sequence ID" value="TWI77213.1"/>
    <property type="molecule type" value="Genomic_DNA"/>
</dbReference>
<name>A0A562S7T0_9BACT</name>
<organism evidence="1 2">
    <name type="scientific">Desulfobotulus alkaliphilus</name>
    <dbReference type="NCBI Taxonomy" id="622671"/>
    <lineage>
        <taxon>Bacteria</taxon>
        <taxon>Pseudomonadati</taxon>
        <taxon>Thermodesulfobacteriota</taxon>
        <taxon>Desulfobacteria</taxon>
        <taxon>Desulfobacterales</taxon>
        <taxon>Desulfobacteraceae</taxon>
        <taxon>Desulfobotulus</taxon>
    </lineage>
</organism>